<dbReference type="EMBL" id="BGPR01055433">
    <property type="protein sequence ID" value="GBO32013.1"/>
    <property type="molecule type" value="Genomic_DNA"/>
</dbReference>
<dbReference type="AlphaFoldDB" id="A0A4Y2W2T5"/>
<evidence type="ECO:0000256" key="1">
    <source>
        <dbReference type="SAM" id="MobiDB-lite"/>
    </source>
</evidence>
<comment type="caution">
    <text evidence="2">The sequence shown here is derived from an EMBL/GenBank/DDBJ whole genome shotgun (WGS) entry which is preliminary data.</text>
</comment>
<name>A0A4Y2W2T5_ARAVE</name>
<sequence>MTRTTLELGPPSPNFSTIPAGGRLASAYDSTCNRPTYTADLQWNRASNLEPLGSDFETLPPRPCQCQILPTGTLPFVNAANSPLA</sequence>
<protein>
    <submittedName>
        <fullName evidence="2">Uncharacterized protein</fullName>
    </submittedName>
</protein>
<evidence type="ECO:0000313" key="2">
    <source>
        <dbReference type="EMBL" id="GBO32013.1"/>
    </source>
</evidence>
<proteinExistence type="predicted"/>
<accession>A0A4Y2W2T5</accession>
<feature type="region of interest" description="Disordered" evidence="1">
    <location>
        <begin position="1"/>
        <end position="20"/>
    </location>
</feature>
<gene>
    <name evidence="2" type="ORF">AVEN_120531_1</name>
</gene>
<keyword evidence="3" id="KW-1185">Reference proteome</keyword>
<dbReference type="Proteomes" id="UP000499080">
    <property type="component" value="Unassembled WGS sequence"/>
</dbReference>
<evidence type="ECO:0000313" key="3">
    <source>
        <dbReference type="Proteomes" id="UP000499080"/>
    </source>
</evidence>
<organism evidence="2 3">
    <name type="scientific">Araneus ventricosus</name>
    <name type="common">Orbweaver spider</name>
    <name type="synonym">Epeira ventricosa</name>
    <dbReference type="NCBI Taxonomy" id="182803"/>
    <lineage>
        <taxon>Eukaryota</taxon>
        <taxon>Metazoa</taxon>
        <taxon>Ecdysozoa</taxon>
        <taxon>Arthropoda</taxon>
        <taxon>Chelicerata</taxon>
        <taxon>Arachnida</taxon>
        <taxon>Araneae</taxon>
        <taxon>Araneomorphae</taxon>
        <taxon>Entelegynae</taxon>
        <taxon>Araneoidea</taxon>
        <taxon>Araneidae</taxon>
        <taxon>Araneus</taxon>
    </lineage>
</organism>
<reference evidence="2 3" key="1">
    <citation type="journal article" date="2019" name="Sci. Rep.">
        <title>Orb-weaving spider Araneus ventricosus genome elucidates the spidroin gene catalogue.</title>
        <authorList>
            <person name="Kono N."/>
            <person name="Nakamura H."/>
            <person name="Ohtoshi R."/>
            <person name="Moran D.A.P."/>
            <person name="Shinohara A."/>
            <person name="Yoshida Y."/>
            <person name="Fujiwara M."/>
            <person name="Mori M."/>
            <person name="Tomita M."/>
            <person name="Arakawa K."/>
        </authorList>
    </citation>
    <scope>NUCLEOTIDE SEQUENCE [LARGE SCALE GENOMIC DNA]</scope>
</reference>